<evidence type="ECO:0000313" key="15">
    <source>
        <dbReference type="EMBL" id="RFU53230.1"/>
    </source>
</evidence>
<feature type="region of interest" description="Disordered" evidence="11">
    <location>
        <begin position="237"/>
        <end position="273"/>
    </location>
</feature>
<keyword evidence="7" id="KW-0843">Virulence</keyword>
<evidence type="ECO:0000256" key="3">
    <source>
        <dbReference type="ARBA" id="ARBA00020819"/>
    </source>
</evidence>
<keyword evidence="10" id="KW-0175">Coiled coil</keyword>
<feature type="transmembrane region" description="Helical" evidence="12">
    <location>
        <begin position="1001"/>
        <end position="1027"/>
    </location>
</feature>
<evidence type="ECO:0000256" key="11">
    <source>
        <dbReference type="SAM" id="MobiDB-lite"/>
    </source>
</evidence>
<dbReference type="EMBL" id="QVQY01000010">
    <property type="protein sequence ID" value="RFU51132.1"/>
    <property type="molecule type" value="Genomic_DNA"/>
</dbReference>
<feature type="compositionally biased region" description="Polar residues" evidence="11">
    <location>
        <begin position="259"/>
        <end position="273"/>
    </location>
</feature>
<evidence type="ECO:0000256" key="4">
    <source>
        <dbReference type="ARBA" id="ARBA00022475"/>
    </source>
</evidence>
<evidence type="ECO:0000256" key="5">
    <source>
        <dbReference type="ARBA" id="ARBA00022692"/>
    </source>
</evidence>
<dbReference type="NCBIfam" id="TIGR03929">
    <property type="entry name" value="T7_esaA_Nterm"/>
    <property type="match status" value="1"/>
</dbReference>
<feature type="compositionally biased region" description="Low complexity" evidence="11">
    <location>
        <begin position="754"/>
        <end position="774"/>
    </location>
</feature>
<feature type="region of interest" description="Disordered" evidence="11">
    <location>
        <begin position="745"/>
        <end position="791"/>
    </location>
</feature>
<reference evidence="15 17" key="2">
    <citation type="submission" date="2018-08" db="EMBL/GenBank/DDBJ databases">
        <title>Draft genome of Streptococcus sp. nov. Z1.</title>
        <authorList>
            <person name="Tian Z."/>
        </authorList>
    </citation>
    <scope>NUCLEOTIDE SEQUENCE [LARGE SCALE GENOMIC DNA]</scope>
    <source>
        <strain evidence="15">Z1</strain>
        <strain evidence="17">Z1(2018)</strain>
    </source>
</reference>
<accession>A0A346NEG6</accession>
<dbReference type="Proteomes" id="UP000264056">
    <property type="component" value="Unassembled WGS sequence"/>
</dbReference>
<reference evidence="16" key="3">
    <citation type="submission" date="2018-08" db="EMBL/GenBank/DDBJ databases">
        <title>Streptococcus chenjunshii sp. nov., isolated from stools sample of the Tibetan antelope in the Qinghai-Tibet plateau, China.</title>
        <authorList>
            <person name="Tian Z."/>
        </authorList>
    </citation>
    <scope>NUCLEOTIDE SEQUENCE [LARGE SCALE GENOMIC DNA]</scope>
    <source>
        <strain evidence="16">Z15</strain>
    </source>
</reference>
<evidence type="ECO:0000313" key="13">
    <source>
        <dbReference type="EMBL" id="AXQ79411.1"/>
    </source>
</evidence>
<name>A0A372KLS5_9STRE</name>
<evidence type="ECO:0000256" key="6">
    <source>
        <dbReference type="ARBA" id="ARBA00022989"/>
    </source>
</evidence>
<evidence type="ECO:0000256" key="2">
    <source>
        <dbReference type="ARBA" id="ARBA00008338"/>
    </source>
</evidence>
<comment type="subunit">
    <text evidence="9">Homodimer. Interacts with EssB.</text>
</comment>
<evidence type="ECO:0000256" key="8">
    <source>
        <dbReference type="ARBA" id="ARBA00023136"/>
    </source>
</evidence>
<reference evidence="14 18" key="1">
    <citation type="submission" date="2018-08" db="EMBL/GenBank/DDBJ databases">
        <title>Draft genome of Streptococcus sp .nov. Z2.</title>
        <authorList>
            <person name="Tian Z."/>
        </authorList>
    </citation>
    <scope>NUCLEOTIDE SEQUENCE [LARGE SCALE GENOMIC DNA]</scope>
    <source>
        <strain evidence="14 18">Z2</strain>
    </source>
</reference>
<protein>
    <recommendedName>
        <fullName evidence="3">Type VII secretion system accessory factor EsaA</fullName>
    </recommendedName>
</protein>
<evidence type="ECO:0000313" key="18">
    <source>
        <dbReference type="Proteomes" id="UP000264056"/>
    </source>
</evidence>
<feature type="transmembrane region" description="Helical" evidence="12">
    <location>
        <begin position="895"/>
        <end position="914"/>
    </location>
</feature>
<feature type="region of interest" description="Disordered" evidence="11">
    <location>
        <begin position="297"/>
        <end position="318"/>
    </location>
</feature>
<dbReference type="Proteomes" id="UP000246115">
    <property type="component" value="Chromosome"/>
</dbReference>
<keyword evidence="8 12" id="KW-0472">Membrane</keyword>
<feature type="transmembrane region" description="Helical" evidence="12">
    <location>
        <begin position="935"/>
        <end position="957"/>
    </location>
</feature>
<comment type="subcellular location">
    <subcellularLocation>
        <location evidence="1">Cell membrane</location>
        <topology evidence="1">Multi-pass membrane protein</topology>
    </subcellularLocation>
</comment>
<gene>
    <name evidence="15" type="primary">esaA</name>
    <name evidence="13" type="ORF">DDV21_010145</name>
    <name evidence="14" type="ORF">DDV22_05355</name>
    <name evidence="15" type="ORF">DDV23_05865</name>
</gene>
<feature type="region of interest" description="Disordered" evidence="11">
    <location>
        <begin position="485"/>
        <end position="523"/>
    </location>
</feature>
<proteinExistence type="inferred from homology"/>
<dbReference type="OrthoDB" id="4974788at2"/>
<dbReference type="InterPro" id="IPR051328">
    <property type="entry name" value="T7SS_ABC-Transporter"/>
</dbReference>
<feature type="transmembrane region" description="Helical" evidence="12">
    <location>
        <begin position="1047"/>
        <end position="1071"/>
    </location>
</feature>
<evidence type="ECO:0000313" key="16">
    <source>
        <dbReference type="Proteomes" id="UP000246115"/>
    </source>
</evidence>
<dbReference type="Gene3D" id="3.40.1710.10">
    <property type="entry name" value="abc type-2 transporter like domain"/>
    <property type="match status" value="1"/>
</dbReference>
<dbReference type="EMBL" id="CP031733">
    <property type="protein sequence ID" value="AXQ79411.1"/>
    <property type="molecule type" value="Genomic_DNA"/>
</dbReference>
<dbReference type="PANTHER" id="PTHR43077:SF10">
    <property type="entry name" value="TRANSPORT PERMEASE PROTEIN"/>
    <property type="match status" value="1"/>
</dbReference>
<evidence type="ECO:0000256" key="12">
    <source>
        <dbReference type="SAM" id="Phobius"/>
    </source>
</evidence>
<accession>A0A372KLS5</accession>
<dbReference type="KEGG" id="schj:DDV21_010145"/>
<keyword evidence="18" id="KW-1185">Reference proteome</keyword>
<reference evidence="13" key="4">
    <citation type="journal article" date="2019" name="Int. J. Syst. Evol. Microbiol.">
        <title>Streptococcus chenjunshii sp. nov. isolated from feces of Tibetan antelopes.</title>
        <authorList>
            <person name="Tian Z."/>
            <person name="Lu S."/>
            <person name="Jin D."/>
            <person name="Yang J."/>
            <person name="Pu J."/>
            <person name="Lai X.H."/>
            <person name="Bai X.N."/>
            <person name="Wu X.M."/>
            <person name="Li J."/>
            <person name="Wang S."/>
            <person name="Xu J."/>
        </authorList>
    </citation>
    <scope>NUCLEOTIDE SEQUENCE</scope>
    <source>
        <strain evidence="13">Z15</strain>
    </source>
</reference>
<dbReference type="RefSeq" id="WP_116878180.1">
    <property type="nucleotide sequence ID" value="NZ_CP031733.1"/>
</dbReference>
<dbReference type="PANTHER" id="PTHR43077">
    <property type="entry name" value="TRANSPORT PERMEASE YVFS-RELATED"/>
    <property type="match status" value="1"/>
</dbReference>
<comment type="similarity">
    <text evidence="2">Belongs to the EsaA family.</text>
</comment>
<dbReference type="Proteomes" id="UP000262901">
    <property type="component" value="Unassembled WGS sequence"/>
</dbReference>
<feature type="compositionally biased region" description="Basic and acidic residues" evidence="11">
    <location>
        <begin position="498"/>
        <end position="508"/>
    </location>
</feature>
<sequence length="1085" mass="117365">MKVNNFLQYGKYLLFIAAMLGAVLLLNIAVQKNNSSQENKRIDKLNVALVNEDQAVVSQTGERYQLGASYVKSLEKDDSNNWTVTSRGAAENGLETNRYQLMVVIPSNFSGKVLDIDSLTANQALVTYTVNANGNRQLETKANELGADIVDDLNSQLVNMYMASILGNLYTAQQNVLALSELQSANIGSYNNRLYQPVLGFPDVFSPLVSMADASFSANTSLLESLNASYNNSVNSANAAESRRPADSSAASGDDQIASPDSSIPGNTANNGLAMTNDELRAELQRLSESIQANQKLLGEKKQEENEITGPSETDIETDPSYNLLVEDLQKQIDSLEGELKTIESEISEETKTARDRIAEKLAAYYGKKAGESITLRDFLEKKGEKDYLDSIETKEEAVQKVINTLPTLDADSLKEDLSGLNDNQASFKYADYAKEHYGSDDKYQPSELGNRLKQAKADLEQAAKNSVDGKSGQAVYVYNNPALDAADENQAPNNNADDEKAEAKENSPAEPQTPNQEEEAPVNTPAAYKKETYRIIQTDNAGNAGTAVVSVDFPENLISVTSIAVNGQAVGDGSSASLADGNNNISVSYTYKERPANLDAVQNIVITVTPDKGSEVKQTIPVDLSPYVNDDYVKAVENYSALVQQVKDVYSTADAVIETAVLTTEGKEKSLNDFLDMDISDYLREVVTSSLTVAYGGGADGTSLPEIKKTKEDLQKNLDALTSNQTNLSSQITDLLAKTEKLQNDLDTGQPGGSSNTGNSQSSGRTSSASGSNWDSERAEQLRSLQAASASMRAESAQRVSSAQGVNNSFQTFKNEVDAAQASSQALSRTADDLMKEFDDELELNGDFVDAFSKVFNNAYNNGVANEALLGFLANPVKKSAQSAQATADVLRPFTWILLIEIITLFTAYVFGTQNIFQRLKDKYKVSSLNQADLISAGLLIGLSLLLGIILGAVSAQQLSIIRSGLPAWIFLNILLSLILVLSQYLLIKYFRAVGMGLALFMLLSYIYMTSAVGTTVAVNGGLALIKRLNFLVYIENLFANLFAGNMVSAGSIFILLLLAVAVIVLNVSLPSLEDKLRREAVKS</sequence>
<keyword evidence="6 12" id="KW-1133">Transmembrane helix</keyword>
<keyword evidence="4" id="KW-1003">Cell membrane</keyword>
<feature type="coiled-coil region" evidence="10">
    <location>
        <begin position="705"/>
        <end position="732"/>
    </location>
</feature>
<dbReference type="AlphaFoldDB" id="A0A372KLS5"/>
<dbReference type="GO" id="GO:0005886">
    <property type="term" value="C:plasma membrane"/>
    <property type="evidence" value="ECO:0007669"/>
    <property type="project" value="UniProtKB-SubCell"/>
</dbReference>
<feature type="transmembrane region" description="Helical" evidence="12">
    <location>
        <begin position="969"/>
        <end position="989"/>
    </location>
</feature>
<evidence type="ECO:0000256" key="9">
    <source>
        <dbReference type="ARBA" id="ARBA00046722"/>
    </source>
</evidence>
<evidence type="ECO:0000256" key="10">
    <source>
        <dbReference type="SAM" id="Coils"/>
    </source>
</evidence>
<dbReference type="InterPro" id="IPR023838">
    <property type="entry name" value="T7SS_EsaA"/>
</dbReference>
<dbReference type="EMBL" id="QVQZ01000010">
    <property type="protein sequence ID" value="RFU53230.1"/>
    <property type="molecule type" value="Genomic_DNA"/>
</dbReference>
<feature type="transmembrane region" description="Helical" evidence="12">
    <location>
        <begin position="12"/>
        <end position="30"/>
    </location>
</feature>
<organism evidence="15 17">
    <name type="scientific">Streptococcus chenjunshii</name>
    <dbReference type="NCBI Taxonomy" id="2173853"/>
    <lineage>
        <taxon>Bacteria</taxon>
        <taxon>Bacillati</taxon>
        <taxon>Bacillota</taxon>
        <taxon>Bacilli</taxon>
        <taxon>Lactobacillales</taxon>
        <taxon>Streptococcaceae</taxon>
        <taxon>Streptococcus</taxon>
    </lineage>
</organism>
<evidence type="ECO:0000313" key="17">
    <source>
        <dbReference type="Proteomes" id="UP000262901"/>
    </source>
</evidence>
<evidence type="ECO:0000256" key="1">
    <source>
        <dbReference type="ARBA" id="ARBA00004651"/>
    </source>
</evidence>
<evidence type="ECO:0000313" key="14">
    <source>
        <dbReference type="EMBL" id="RFU51132.1"/>
    </source>
</evidence>
<keyword evidence="5 12" id="KW-0812">Transmembrane</keyword>
<evidence type="ECO:0000256" key="7">
    <source>
        <dbReference type="ARBA" id="ARBA00023026"/>
    </source>
</evidence>